<reference evidence="5" key="1">
    <citation type="journal article" date="2023" name="Nat. Commun.">
        <title>Diploid and tetraploid genomes of Acorus and the evolution of monocots.</title>
        <authorList>
            <person name="Ma L."/>
            <person name="Liu K.W."/>
            <person name="Li Z."/>
            <person name="Hsiao Y.Y."/>
            <person name="Qi Y."/>
            <person name="Fu T."/>
            <person name="Tang G.D."/>
            <person name="Zhang D."/>
            <person name="Sun W.H."/>
            <person name="Liu D.K."/>
            <person name="Li Y."/>
            <person name="Chen G.Z."/>
            <person name="Liu X.D."/>
            <person name="Liao X.Y."/>
            <person name="Jiang Y.T."/>
            <person name="Yu X."/>
            <person name="Hao Y."/>
            <person name="Huang J."/>
            <person name="Zhao X.W."/>
            <person name="Ke S."/>
            <person name="Chen Y.Y."/>
            <person name="Wu W.L."/>
            <person name="Hsu J.L."/>
            <person name="Lin Y.F."/>
            <person name="Huang M.D."/>
            <person name="Li C.Y."/>
            <person name="Huang L."/>
            <person name="Wang Z.W."/>
            <person name="Zhao X."/>
            <person name="Zhong W.Y."/>
            <person name="Peng D.H."/>
            <person name="Ahmad S."/>
            <person name="Lan S."/>
            <person name="Zhang J.S."/>
            <person name="Tsai W.C."/>
            <person name="Van de Peer Y."/>
            <person name="Liu Z.J."/>
        </authorList>
    </citation>
    <scope>NUCLEOTIDE SEQUENCE</scope>
    <source>
        <strain evidence="5">CP</strain>
    </source>
</reference>
<evidence type="ECO:0000256" key="2">
    <source>
        <dbReference type="ARBA" id="ARBA00008017"/>
    </source>
</evidence>
<dbReference type="EMBL" id="JAUJYO010000005">
    <property type="protein sequence ID" value="KAK1315691.1"/>
    <property type="molecule type" value="Genomic_DNA"/>
</dbReference>
<organism evidence="5 6">
    <name type="scientific">Acorus calamus</name>
    <name type="common">Sweet flag</name>
    <dbReference type="NCBI Taxonomy" id="4465"/>
    <lineage>
        <taxon>Eukaryota</taxon>
        <taxon>Viridiplantae</taxon>
        <taxon>Streptophyta</taxon>
        <taxon>Embryophyta</taxon>
        <taxon>Tracheophyta</taxon>
        <taxon>Spermatophyta</taxon>
        <taxon>Magnoliopsida</taxon>
        <taxon>Liliopsida</taxon>
        <taxon>Acoraceae</taxon>
        <taxon>Acorus</taxon>
    </lineage>
</organism>
<dbReference type="InterPro" id="IPR045042">
    <property type="entry name" value="YnaI-like"/>
</dbReference>
<keyword evidence="6" id="KW-1185">Reference proteome</keyword>
<protein>
    <recommendedName>
        <fullName evidence="4">Mechanosensitive ion channel protein 2/3 C-terminal domain-containing protein</fullName>
    </recommendedName>
</protein>
<feature type="region of interest" description="Disordered" evidence="3">
    <location>
        <begin position="76"/>
        <end position="100"/>
    </location>
</feature>
<dbReference type="Pfam" id="PF24956">
    <property type="entry name" value="Msl2-3_C"/>
    <property type="match status" value="1"/>
</dbReference>
<dbReference type="Proteomes" id="UP001180020">
    <property type="component" value="Unassembled WGS sequence"/>
</dbReference>
<reference evidence="5" key="2">
    <citation type="submission" date="2023-06" db="EMBL/GenBank/DDBJ databases">
        <authorList>
            <person name="Ma L."/>
            <person name="Liu K.-W."/>
            <person name="Li Z."/>
            <person name="Hsiao Y.-Y."/>
            <person name="Qi Y."/>
            <person name="Fu T."/>
            <person name="Tang G."/>
            <person name="Zhang D."/>
            <person name="Sun W.-H."/>
            <person name="Liu D.-K."/>
            <person name="Li Y."/>
            <person name="Chen G.-Z."/>
            <person name="Liu X.-D."/>
            <person name="Liao X.-Y."/>
            <person name="Jiang Y.-T."/>
            <person name="Yu X."/>
            <person name="Hao Y."/>
            <person name="Huang J."/>
            <person name="Zhao X.-W."/>
            <person name="Ke S."/>
            <person name="Chen Y.-Y."/>
            <person name="Wu W.-L."/>
            <person name="Hsu J.-L."/>
            <person name="Lin Y.-F."/>
            <person name="Huang M.-D."/>
            <person name="Li C.-Y."/>
            <person name="Huang L."/>
            <person name="Wang Z.-W."/>
            <person name="Zhao X."/>
            <person name="Zhong W.-Y."/>
            <person name="Peng D.-H."/>
            <person name="Ahmad S."/>
            <person name="Lan S."/>
            <person name="Zhang J.-S."/>
            <person name="Tsai W.-C."/>
            <person name="Van De Peer Y."/>
            <person name="Liu Z.-J."/>
        </authorList>
    </citation>
    <scope>NUCLEOTIDE SEQUENCE</scope>
    <source>
        <strain evidence="5">CP</strain>
        <tissue evidence="5">Leaves</tissue>
    </source>
</reference>
<comment type="similarity">
    <text evidence="2">Belongs to the MscS (TC 1.A.23) family.</text>
</comment>
<sequence length="126" mass="14048">MISCFVKTSHFEEYLCVTEAILLDLLSNQPLRLATPIRTVQKFYDDADPENVPFSETIFTSANATANRPLLRIESPYRINGENKSKSRSTRPTEDVNGNPAVTIDPKIAALASDGAVQNIWIIYNC</sequence>
<evidence type="ECO:0000259" key="4">
    <source>
        <dbReference type="Pfam" id="PF24956"/>
    </source>
</evidence>
<evidence type="ECO:0000256" key="1">
    <source>
        <dbReference type="ARBA" id="ARBA00004141"/>
    </source>
</evidence>
<evidence type="ECO:0000313" key="5">
    <source>
        <dbReference type="EMBL" id="KAK1315691.1"/>
    </source>
</evidence>
<dbReference type="GO" id="GO:0016020">
    <property type="term" value="C:membrane"/>
    <property type="evidence" value="ECO:0007669"/>
    <property type="project" value="UniProtKB-SubCell"/>
</dbReference>
<accession>A0AAV9ERG7</accession>
<comment type="subcellular location">
    <subcellularLocation>
        <location evidence="1">Membrane</location>
        <topology evidence="1">Multi-pass membrane protein</topology>
    </subcellularLocation>
</comment>
<evidence type="ECO:0000313" key="6">
    <source>
        <dbReference type="Proteomes" id="UP001180020"/>
    </source>
</evidence>
<proteinExistence type="inferred from homology"/>
<dbReference type="InterPro" id="IPR056876">
    <property type="entry name" value="Msl2-3_C"/>
</dbReference>
<comment type="caution">
    <text evidence="5">The sequence shown here is derived from an EMBL/GenBank/DDBJ whole genome shotgun (WGS) entry which is preliminary data.</text>
</comment>
<dbReference type="PANTHER" id="PTHR43634">
    <property type="entry name" value="OW CONDUCTANCE MECHANOSENSITIVE CHANNEL"/>
    <property type="match status" value="1"/>
</dbReference>
<evidence type="ECO:0000256" key="3">
    <source>
        <dbReference type="SAM" id="MobiDB-lite"/>
    </source>
</evidence>
<dbReference type="AlphaFoldDB" id="A0AAV9ERG7"/>
<name>A0AAV9ERG7_ACOCL</name>
<gene>
    <name evidence="5" type="ORF">QJS10_CPA05g02009</name>
</gene>
<dbReference type="PANTHER" id="PTHR43634:SF2">
    <property type="entry name" value="LOW CONDUCTANCE MECHANOSENSITIVE CHANNEL YNAI"/>
    <property type="match status" value="1"/>
</dbReference>
<feature type="domain" description="Mechanosensitive ion channel protein 2/3 C-terminal" evidence="4">
    <location>
        <begin position="1"/>
        <end position="26"/>
    </location>
</feature>